<dbReference type="PANTHER" id="PTHR36435:SF1">
    <property type="entry name" value="CAAX AMINO TERMINAL PROTEASE FAMILY PROTEIN"/>
    <property type="match status" value="1"/>
</dbReference>
<dbReference type="GO" id="GO:0080120">
    <property type="term" value="P:CAAX-box protein maturation"/>
    <property type="evidence" value="ECO:0007669"/>
    <property type="project" value="UniProtKB-ARBA"/>
</dbReference>
<feature type="transmembrane region" description="Helical" evidence="1">
    <location>
        <begin position="163"/>
        <end position="181"/>
    </location>
</feature>
<keyword evidence="1" id="KW-1133">Transmembrane helix</keyword>
<sequence>MNSIQKLREENSPFVQLLMLVFYAIIGLIAASAIGFGIVYLMYGADIFNNLDELMGTKPQYLPAQRIFLTAQQFGLFLFPALLLAKTEGQRLNVFYGFKKPELKSFFIVLLLMICSLPVMELIVNFNQKMVLPAQFKALEDWMKAAEEQGMETTKALLKMDNMGIFLLNIGMIALLPAVAEELMFRAGVQRILGRMFHNPHVAIWFSAFVFSAIHMQFYGFLPRLFLGAGFGYLYFWSGSLWYAIFGHFINNAYAVCAAWYMQKNNIPLSEADKTINVAWYGYIISAVMTFLLFQYFKKQTK</sequence>
<feature type="transmembrane region" description="Helical" evidence="1">
    <location>
        <begin position="63"/>
        <end position="85"/>
    </location>
</feature>
<evidence type="ECO:0000313" key="3">
    <source>
        <dbReference type="EMBL" id="SMC74404.1"/>
    </source>
</evidence>
<dbReference type="RefSeq" id="WP_084288623.1">
    <property type="nucleotide sequence ID" value="NZ_FWYB01000002.1"/>
</dbReference>
<reference evidence="3 4" key="1">
    <citation type="submission" date="2017-04" db="EMBL/GenBank/DDBJ databases">
        <authorList>
            <person name="Afonso C.L."/>
            <person name="Miller P.J."/>
            <person name="Scott M.A."/>
            <person name="Spackman E."/>
            <person name="Goraichik I."/>
            <person name="Dimitrov K.M."/>
            <person name="Suarez D.L."/>
            <person name="Swayne D.E."/>
        </authorList>
    </citation>
    <scope>NUCLEOTIDE SEQUENCE [LARGE SCALE GENOMIC DNA]</scope>
    <source>
        <strain evidence="3 4">DSM 19625</strain>
    </source>
</reference>
<dbReference type="GO" id="GO:0004175">
    <property type="term" value="F:endopeptidase activity"/>
    <property type="evidence" value="ECO:0007669"/>
    <property type="project" value="UniProtKB-ARBA"/>
</dbReference>
<accession>A0A1W2BNH7</accession>
<feature type="domain" description="CAAX prenyl protease 2/Lysostaphin resistance protein A-like" evidence="2">
    <location>
        <begin position="166"/>
        <end position="253"/>
    </location>
</feature>
<dbReference type="EMBL" id="FWYB01000002">
    <property type="protein sequence ID" value="SMC74404.1"/>
    <property type="molecule type" value="Genomic_DNA"/>
</dbReference>
<dbReference type="Pfam" id="PF02517">
    <property type="entry name" value="Rce1-like"/>
    <property type="match status" value="1"/>
</dbReference>
<feature type="transmembrane region" description="Helical" evidence="1">
    <location>
        <begin position="202"/>
        <end position="222"/>
    </location>
</feature>
<evidence type="ECO:0000259" key="2">
    <source>
        <dbReference type="Pfam" id="PF02517"/>
    </source>
</evidence>
<feature type="transmembrane region" description="Helical" evidence="1">
    <location>
        <begin position="106"/>
        <end position="126"/>
    </location>
</feature>
<organism evidence="3 4">
    <name type="scientific">Pedobacter nyackensis</name>
    <dbReference type="NCBI Taxonomy" id="475255"/>
    <lineage>
        <taxon>Bacteria</taxon>
        <taxon>Pseudomonadati</taxon>
        <taxon>Bacteroidota</taxon>
        <taxon>Sphingobacteriia</taxon>
        <taxon>Sphingobacteriales</taxon>
        <taxon>Sphingobacteriaceae</taxon>
        <taxon>Pedobacter</taxon>
    </lineage>
</organism>
<feature type="transmembrane region" description="Helical" evidence="1">
    <location>
        <begin position="20"/>
        <end position="43"/>
    </location>
</feature>
<keyword evidence="4" id="KW-1185">Reference proteome</keyword>
<dbReference type="PANTHER" id="PTHR36435">
    <property type="entry name" value="SLR1288 PROTEIN"/>
    <property type="match status" value="1"/>
</dbReference>
<keyword evidence="1" id="KW-0472">Membrane</keyword>
<dbReference type="AlphaFoldDB" id="A0A1W2BNH7"/>
<feature type="transmembrane region" description="Helical" evidence="1">
    <location>
        <begin position="234"/>
        <end position="257"/>
    </location>
</feature>
<proteinExistence type="predicted"/>
<dbReference type="InterPro" id="IPR052710">
    <property type="entry name" value="CAAX_protease"/>
</dbReference>
<dbReference type="InterPro" id="IPR003675">
    <property type="entry name" value="Rce1/LyrA-like_dom"/>
</dbReference>
<dbReference type="OrthoDB" id="1523022at2"/>
<dbReference type="Proteomes" id="UP000192678">
    <property type="component" value="Unassembled WGS sequence"/>
</dbReference>
<keyword evidence="1" id="KW-0812">Transmembrane</keyword>
<evidence type="ECO:0000256" key="1">
    <source>
        <dbReference type="SAM" id="Phobius"/>
    </source>
</evidence>
<evidence type="ECO:0000313" key="4">
    <source>
        <dbReference type="Proteomes" id="UP000192678"/>
    </source>
</evidence>
<gene>
    <name evidence="3" type="ORF">SAMN04488101_102656</name>
</gene>
<feature type="transmembrane region" description="Helical" evidence="1">
    <location>
        <begin position="278"/>
        <end position="297"/>
    </location>
</feature>
<dbReference type="STRING" id="475255.SAMN04488101_102656"/>
<protein>
    <recommendedName>
        <fullName evidence="2">CAAX prenyl protease 2/Lysostaphin resistance protein A-like domain-containing protein</fullName>
    </recommendedName>
</protein>
<name>A0A1W2BNH7_9SPHI</name>